<sequence>MSVISNHKLSAAIFAPGWVCEKHGHEHFVENQNRFWNLLSEFCTPNVISCLPIVTSFCHGCGTKYYRHGQVIKNKPWGNLSCQQLQPNIVNSAEDITVDYCTMDAYHGGGCLEVTGKLKSDKYTTLGIFSSSIKVDHPLLVSYTYQMIADEKDVGFCLYLRCDGGQKIISLVSDQEVGERQSQSTVSDYGIDFSDKLFNSSLPCMTDISQHSSVYATLSGDSQISLQATFHGEDISTSSKWKTRYYLVPSEEFNNDIQEIALCCYARKKEDVSSVDFTFKLGYLQIVNPISLINNSKEVSDLQLSDDQWTESTDADRNALVSGTLKWNYPSTSGVHFNIFCVGLKTDPHDNTEIDTSSRVFIGQAFVNMYRICDLCVSSGKADTPYSFKVIVQPVNNAGFTTPFKNCSTLTVNHTL</sequence>
<keyword evidence="6" id="KW-0326">Glycosidase</keyword>
<evidence type="ECO:0000256" key="7">
    <source>
        <dbReference type="ARBA" id="ARBA00034414"/>
    </source>
</evidence>
<evidence type="ECO:0000259" key="8">
    <source>
        <dbReference type="Pfam" id="PF03644"/>
    </source>
</evidence>
<comment type="subcellular location">
    <subcellularLocation>
        <location evidence="1">Cytoplasm</location>
        <location evidence="1">Cytosol</location>
    </subcellularLocation>
</comment>
<reference evidence="11" key="1">
    <citation type="submission" date="2025-08" db="UniProtKB">
        <authorList>
            <consortium name="RefSeq"/>
        </authorList>
    </citation>
    <scope>IDENTIFICATION</scope>
    <source>
        <tissue evidence="11">Testes</tissue>
    </source>
</reference>
<proteinExistence type="inferred from homology"/>
<dbReference type="InterPro" id="IPR005201">
    <property type="entry name" value="TIM_ENGase"/>
</dbReference>
<feature type="domain" description="Cytosolic endo-beta-N-acetylglucosaminidase C-terminal" evidence="9">
    <location>
        <begin position="296"/>
        <end position="413"/>
    </location>
</feature>
<comment type="similarity">
    <text evidence="2">Belongs to the glycosyl hydrolase 85 family.</text>
</comment>
<evidence type="ECO:0000256" key="4">
    <source>
        <dbReference type="ARBA" id="ARBA00022490"/>
    </source>
</evidence>
<evidence type="ECO:0000256" key="2">
    <source>
        <dbReference type="ARBA" id="ARBA00007849"/>
    </source>
</evidence>
<keyword evidence="10" id="KW-1185">Reference proteome</keyword>
<dbReference type="GeneID" id="100377893"/>
<evidence type="ECO:0000256" key="5">
    <source>
        <dbReference type="ARBA" id="ARBA00022801"/>
    </source>
</evidence>
<dbReference type="RefSeq" id="XP_006823732.1">
    <property type="nucleotide sequence ID" value="XM_006823669.1"/>
</dbReference>
<evidence type="ECO:0000256" key="3">
    <source>
        <dbReference type="ARBA" id="ARBA00012566"/>
    </source>
</evidence>
<name>A0ABM0MUP1_SACKO</name>
<dbReference type="Pfam" id="PF03644">
    <property type="entry name" value="Glyco_hydro_85"/>
    <property type="match status" value="1"/>
</dbReference>
<evidence type="ECO:0000259" key="9">
    <source>
        <dbReference type="Pfam" id="PF25529"/>
    </source>
</evidence>
<dbReference type="Gene3D" id="2.60.120.260">
    <property type="entry name" value="Galactose-binding domain-like"/>
    <property type="match status" value="1"/>
</dbReference>
<dbReference type="InterPro" id="IPR057882">
    <property type="entry name" value="ENGase_C"/>
</dbReference>
<dbReference type="Gene3D" id="3.20.20.80">
    <property type="entry name" value="Glycosidases"/>
    <property type="match status" value="1"/>
</dbReference>
<organism evidence="10 11">
    <name type="scientific">Saccoglossus kowalevskii</name>
    <name type="common">Acorn worm</name>
    <dbReference type="NCBI Taxonomy" id="10224"/>
    <lineage>
        <taxon>Eukaryota</taxon>
        <taxon>Metazoa</taxon>
        <taxon>Hemichordata</taxon>
        <taxon>Enteropneusta</taxon>
        <taxon>Harrimaniidae</taxon>
        <taxon>Saccoglossus</taxon>
    </lineage>
</organism>
<gene>
    <name evidence="11" type="primary">LOC100377893</name>
</gene>
<protein>
    <recommendedName>
        <fullName evidence="3">mannosyl-glycoprotein endo-beta-N-acetylglucosaminidase</fullName>
        <ecNumber evidence="3">3.2.1.96</ecNumber>
    </recommendedName>
</protein>
<dbReference type="Pfam" id="PF25529">
    <property type="entry name" value="Ig_ENGASE1_C"/>
    <property type="match status" value="1"/>
</dbReference>
<comment type="catalytic activity">
    <reaction evidence="7">
        <text>an N(4)-(oligosaccharide-(1-&gt;3)-[oligosaccharide-(1-&gt;6)]-beta-D-Man-(1-&gt;4)-beta-D-GlcNAc-(1-&gt;4)-alpha-D-GlcNAc)-L-asparaginyl-[protein] + H2O = an oligosaccharide-(1-&gt;3)-[oligosaccharide-(1-&gt;6)]-beta-D-Man-(1-&gt;4)-D-GlcNAc + N(4)-(N-acetyl-beta-D-glucosaminyl)-L-asparaginyl-[protein]</text>
        <dbReference type="Rhea" id="RHEA:73067"/>
        <dbReference type="Rhea" id="RHEA-COMP:12603"/>
        <dbReference type="Rhea" id="RHEA-COMP:18176"/>
        <dbReference type="ChEBI" id="CHEBI:15377"/>
        <dbReference type="ChEBI" id="CHEBI:132248"/>
        <dbReference type="ChEBI" id="CHEBI:192714"/>
        <dbReference type="ChEBI" id="CHEBI:192715"/>
        <dbReference type="EC" id="3.2.1.96"/>
    </reaction>
</comment>
<keyword evidence="4" id="KW-0963">Cytoplasm</keyword>
<dbReference type="InterPro" id="IPR032979">
    <property type="entry name" value="ENGase"/>
</dbReference>
<dbReference type="Proteomes" id="UP000694865">
    <property type="component" value="Unplaced"/>
</dbReference>
<dbReference type="PANTHER" id="PTHR13246">
    <property type="entry name" value="ENDO BETA N-ACETYLGLUCOSAMINIDASE"/>
    <property type="match status" value="1"/>
</dbReference>
<evidence type="ECO:0000256" key="6">
    <source>
        <dbReference type="ARBA" id="ARBA00023295"/>
    </source>
</evidence>
<evidence type="ECO:0000313" key="11">
    <source>
        <dbReference type="RefSeq" id="XP_006823732.1"/>
    </source>
</evidence>
<dbReference type="EC" id="3.2.1.96" evidence="3"/>
<evidence type="ECO:0000256" key="1">
    <source>
        <dbReference type="ARBA" id="ARBA00004514"/>
    </source>
</evidence>
<feature type="domain" description="Cytosolic endo-beta-N-acetylglucosaminidase TIM barrel" evidence="8">
    <location>
        <begin position="2"/>
        <end position="65"/>
    </location>
</feature>
<evidence type="ECO:0000313" key="10">
    <source>
        <dbReference type="Proteomes" id="UP000694865"/>
    </source>
</evidence>
<keyword evidence="5" id="KW-0378">Hydrolase</keyword>
<dbReference type="PANTHER" id="PTHR13246:SF1">
    <property type="entry name" value="CYTOSOLIC ENDO-BETA-N-ACETYLGLUCOSAMINIDASE"/>
    <property type="match status" value="1"/>
</dbReference>
<accession>A0ABM0MUP1</accession>